<dbReference type="InterPro" id="IPR037523">
    <property type="entry name" value="VOC_core"/>
</dbReference>
<dbReference type="STRING" id="1365950.SAMN05428963_12816"/>
<reference evidence="3" key="1">
    <citation type="submission" date="2017-02" db="EMBL/GenBank/DDBJ databases">
        <authorList>
            <person name="Varghese N."/>
            <person name="Submissions S."/>
        </authorList>
    </citation>
    <scope>NUCLEOTIDE SEQUENCE [LARGE SCALE GENOMIC DNA]</scope>
    <source>
        <strain evidence="3">USBA 369</strain>
    </source>
</reference>
<feature type="domain" description="VOC" evidence="1">
    <location>
        <begin position="3"/>
        <end position="123"/>
    </location>
</feature>
<protein>
    <submittedName>
        <fullName evidence="2">Predicted lactoylglutathione lyase</fullName>
    </submittedName>
</protein>
<evidence type="ECO:0000313" key="3">
    <source>
        <dbReference type="Proteomes" id="UP000190135"/>
    </source>
</evidence>
<dbReference type="Proteomes" id="UP000190135">
    <property type="component" value="Unassembled WGS sequence"/>
</dbReference>
<dbReference type="CDD" id="cd07262">
    <property type="entry name" value="VOC_like"/>
    <property type="match status" value="1"/>
</dbReference>
<dbReference type="InterPro" id="IPR029068">
    <property type="entry name" value="Glyas_Bleomycin-R_OHBP_Dase"/>
</dbReference>
<keyword evidence="2" id="KW-0456">Lyase</keyword>
<dbReference type="InterPro" id="IPR004360">
    <property type="entry name" value="Glyas_Fos-R_dOase_dom"/>
</dbReference>
<keyword evidence="3" id="KW-1185">Reference proteome</keyword>
<sequence>MSIFDHISLTVRDFEASRAFYQAALVPLGIEQRFVASREEVSVAGFGREKVAFFIAGKGAVSNPGHIAFAAASQEQVDAFHAAGLAAGGSDNGAPGFRPKYHAGYYAAFVIDPDGNNIEAVFHAPS</sequence>
<dbReference type="GO" id="GO:0016829">
    <property type="term" value="F:lyase activity"/>
    <property type="evidence" value="ECO:0007669"/>
    <property type="project" value="UniProtKB-KW"/>
</dbReference>
<organism evidence="2 3">
    <name type="scientific">Consotaella salsifontis</name>
    <dbReference type="NCBI Taxonomy" id="1365950"/>
    <lineage>
        <taxon>Bacteria</taxon>
        <taxon>Pseudomonadati</taxon>
        <taxon>Pseudomonadota</taxon>
        <taxon>Alphaproteobacteria</taxon>
        <taxon>Hyphomicrobiales</taxon>
        <taxon>Aurantimonadaceae</taxon>
        <taxon>Consotaella</taxon>
    </lineage>
</organism>
<dbReference type="SUPFAM" id="SSF54593">
    <property type="entry name" value="Glyoxalase/Bleomycin resistance protein/Dihydroxybiphenyl dioxygenase"/>
    <property type="match status" value="1"/>
</dbReference>
<evidence type="ECO:0000313" key="2">
    <source>
        <dbReference type="EMBL" id="SKA39122.1"/>
    </source>
</evidence>
<dbReference type="PANTHER" id="PTHR35006:SF2">
    <property type="entry name" value="GLYOXALASE FAMILY PROTEIN (AFU_ORTHOLOGUE AFUA_5G14830)"/>
    <property type="match status" value="1"/>
</dbReference>
<dbReference type="EMBL" id="FUXL01000028">
    <property type="protein sequence ID" value="SKA39122.1"/>
    <property type="molecule type" value="Genomic_DNA"/>
</dbReference>
<accession>A0A1T4TFA2</accession>
<proteinExistence type="predicted"/>
<dbReference type="RefSeq" id="WP_116002901.1">
    <property type="nucleotide sequence ID" value="NZ_FUXL01000028.1"/>
</dbReference>
<evidence type="ECO:0000259" key="1">
    <source>
        <dbReference type="PROSITE" id="PS51819"/>
    </source>
</evidence>
<dbReference type="Pfam" id="PF00903">
    <property type="entry name" value="Glyoxalase"/>
    <property type="match status" value="1"/>
</dbReference>
<gene>
    <name evidence="2" type="ORF">SAMN05428963_12816</name>
</gene>
<dbReference type="PANTHER" id="PTHR35006">
    <property type="entry name" value="GLYOXALASE FAMILY PROTEIN (AFU_ORTHOLOGUE AFUA_5G14830)"/>
    <property type="match status" value="1"/>
</dbReference>
<dbReference type="PROSITE" id="PS51819">
    <property type="entry name" value="VOC"/>
    <property type="match status" value="1"/>
</dbReference>
<dbReference type="OrthoDB" id="9807407at2"/>
<dbReference type="Gene3D" id="3.10.180.10">
    <property type="entry name" value="2,3-Dihydroxybiphenyl 1,2-Dioxygenase, domain 1"/>
    <property type="match status" value="1"/>
</dbReference>
<name>A0A1T4TFA2_9HYPH</name>
<dbReference type="AlphaFoldDB" id="A0A1T4TFA2"/>